<dbReference type="Pfam" id="PF07137">
    <property type="entry name" value="VDE"/>
    <property type="match status" value="1"/>
</dbReference>
<organism evidence="4 5">
    <name type="scientific">Macrostomum lignano</name>
    <dbReference type="NCBI Taxonomy" id="282301"/>
    <lineage>
        <taxon>Eukaryota</taxon>
        <taxon>Metazoa</taxon>
        <taxon>Spiralia</taxon>
        <taxon>Lophotrochozoa</taxon>
        <taxon>Platyhelminthes</taxon>
        <taxon>Rhabditophora</taxon>
        <taxon>Macrostomorpha</taxon>
        <taxon>Macrostomida</taxon>
        <taxon>Macrostomidae</taxon>
        <taxon>Macrostomum</taxon>
    </lineage>
</organism>
<dbReference type="InterPro" id="IPR041426">
    <property type="entry name" value="Mos1_HTH"/>
</dbReference>
<dbReference type="AlphaFoldDB" id="A0A1I8IR09"/>
<dbReference type="InterPro" id="IPR052709">
    <property type="entry name" value="Transposase-MT_Hybrid"/>
</dbReference>
<proteinExistence type="predicted"/>
<sequence>IRVHTWVGDQADTELRDLLPYMERLAAAASVPEFLRDYPPLSQAHQLPATFAAMELNREQNRLLIWYCHKRKLTALETHAELLATLEAQAPSYATVTRWYREFQAGRTSFSDDPRPGRPPTAVTEENIAAVQELIHQDPRITTDMLAMNVGIGSAAVDTILHDHLRCPSGAIDFYGAINSFCNSKPAALLPKDSSVVIFIILEFDLCGAKSPPAQLIMGKFAVQQFLLLALPLLHLAAPPANAAAIDALRSAAAAAGHSLDAWCMAYSCPGQSYACAVNSDCRACLTCLHSCGGSGDTCSAACLYRCRAEQLLTDFLTCAVTEHNCVELSPPAAADGVKDWDEDQDECRPEQLQAWGPPATLAEADGLWLAVRGGHPFHDCHPCRGELLEAEAGQTTGGFLFEGSPVKLQRRVVAAWPENGTLLLGLTKVGQAVTEAWRLSWPSEEARGQRLMLSYCGSAAGAWRYRGRLELRRRAAGLGAGQRLSPSGGGFACSVRLEGDDCRQLLRKADPRDFREFIAAARRPRPDSSLVSSLPSPPRPPPPLQASASASTGPRDSRQLTAMKIDCSACSMQGPSQPRNRATDSRPLACTARLVAANFDSARQRTQAAAMVGADSSGASSFAAEAAAEAGSSGASCSPQEEQPRVRHRCPLQLVHRLRRRLLLLLLLAAVPLAPENLRQAGVVARRVQAGRTARQARGQEGSGEQGADGQAAQLRQPAGVDISSRCVQVAPPPSALSPEAHGDAESPGRGEQPEQVSAGVGRRQPVGPAGTEPLRAAGDQLGGAIGQVQRQWRQQRPAVTSTETVRQISGRGAAASSAASAMAQCTQRALASEARAVFCLRGPSGAAANQMSPLISESPAETAGSRGLPLPAEGDFELCPR</sequence>
<feature type="domain" description="Mos1 transposase HTH" evidence="3">
    <location>
        <begin position="62"/>
        <end position="106"/>
    </location>
</feature>
<protein>
    <submittedName>
        <fullName evidence="5">HTH_48 domain-containing protein</fullName>
    </submittedName>
</protein>
<dbReference type="InterPro" id="IPR010788">
    <property type="entry name" value="VDE_dom"/>
</dbReference>
<evidence type="ECO:0000313" key="4">
    <source>
        <dbReference type="Proteomes" id="UP000095280"/>
    </source>
</evidence>
<dbReference type="Proteomes" id="UP000095280">
    <property type="component" value="Unplaced"/>
</dbReference>
<dbReference type="PANTHER" id="PTHR46060">
    <property type="entry name" value="MARINER MOS1 TRANSPOSASE-LIKE PROTEIN"/>
    <property type="match status" value="1"/>
</dbReference>
<dbReference type="Gene3D" id="1.10.10.1450">
    <property type="match status" value="1"/>
</dbReference>
<name>A0A1I8IR09_9PLAT</name>
<dbReference type="GO" id="GO:0046422">
    <property type="term" value="F:violaxanthin de-epoxidase activity"/>
    <property type="evidence" value="ECO:0007669"/>
    <property type="project" value="InterPro"/>
</dbReference>
<feature type="region of interest" description="Disordered" evidence="1">
    <location>
        <begin position="520"/>
        <end position="558"/>
    </location>
</feature>
<dbReference type="Pfam" id="PF17906">
    <property type="entry name" value="HTH_48"/>
    <property type="match status" value="1"/>
</dbReference>
<feature type="region of interest" description="Disordered" evidence="1">
    <location>
        <begin position="695"/>
        <end position="718"/>
    </location>
</feature>
<keyword evidence="4" id="KW-1185">Reference proteome</keyword>
<evidence type="ECO:0000259" key="2">
    <source>
        <dbReference type="Pfam" id="PF07137"/>
    </source>
</evidence>
<feature type="domain" description="VDE lipocalin" evidence="2">
    <location>
        <begin position="263"/>
        <end position="394"/>
    </location>
</feature>
<feature type="region of interest" description="Disordered" evidence="1">
    <location>
        <begin position="730"/>
        <end position="779"/>
    </location>
</feature>
<feature type="compositionally biased region" description="Pro residues" evidence="1">
    <location>
        <begin position="536"/>
        <end position="545"/>
    </location>
</feature>
<evidence type="ECO:0000313" key="5">
    <source>
        <dbReference type="WBParaSite" id="maker-uti_cns_0015344-snap-gene-0.2-mRNA-1"/>
    </source>
</evidence>
<evidence type="ECO:0000256" key="1">
    <source>
        <dbReference type="SAM" id="MobiDB-lite"/>
    </source>
</evidence>
<dbReference type="WBParaSite" id="maker-uti_cns_0015344-snap-gene-0.2-mRNA-1">
    <property type="protein sequence ID" value="maker-uti_cns_0015344-snap-gene-0.2-mRNA-1"/>
    <property type="gene ID" value="maker-uti_cns_0015344-snap-gene-0.2"/>
</dbReference>
<reference evidence="5" key="1">
    <citation type="submission" date="2016-11" db="UniProtKB">
        <authorList>
            <consortium name="WormBaseParasite"/>
        </authorList>
    </citation>
    <scope>IDENTIFICATION</scope>
</reference>
<feature type="compositionally biased region" description="Basic and acidic residues" evidence="1">
    <location>
        <begin position="742"/>
        <end position="754"/>
    </location>
</feature>
<evidence type="ECO:0000259" key="3">
    <source>
        <dbReference type="Pfam" id="PF17906"/>
    </source>
</evidence>
<accession>A0A1I8IR09</accession>
<feature type="region of interest" description="Disordered" evidence="1">
    <location>
        <begin position="859"/>
        <end position="883"/>
    </location>
</feature>
<dbReference type="PANTHER" id="PTHR46060:SF1">
    <property type="entry name" value="MARINER MOS1 TRANSPOSASE-LIKE PROTEIN"/>
    <property type="match status" value="1"/>
</dbReference>